<gene>
    <name evidence="1" type="ORF">HAX54_003232</name>
</gene>
<evidence type="ECO:0000313" key="2">
    <source>
        <dbReference type="Proteomes" id="UP000823775"/>
    </source>
</evidence>
<reference evidence="1 2" key="1">
    <citation type="journal article" date="2021" name="BMC Genomics">
        <title>Datura genome reveals duplications of psychoactive alkaloid biosynthetic genes and high mutation rate following tissue culture.</title>
        <authorList>
            <person name="Rajewski A."/>
            <person name="Carter-House D."/>
            <person name="Stajich J."/>
            <person name="Litt A."/>
        </authorList>
    </citation>
    <scope>NUCLEOTIDE SEQUENCE [LARGE SCALE GENOMIC DNA]</scope>
    <source>
        <strain evidence="1">AR-01</strain>
    </source>
</reference>
<proteinExistence type="predicted"/>
<sequence length="60" mass="6730">MIDRVTYFLRFTGEQPVRPGGTLDEASVEVQGFRPLPHTRISPNEPAANRRLAGLHLRST</sequence>
<protein>
    <submittedName>
        <fullName evidence="1">Uncharacterized protein</fullName>
    </submittedName>
</protein>
<name>A0ABS8T5S9_DATST</name>
<feature type="non-terminal residue" evidence="1">
    <location>
        <position position="60"/>
    </location>
</feature>
<keyword evidence="2" id="KW-1185">Reference proteome</keyword>
<comment type="caution">
    <text evidence="1">The sequence shown here is derived from an EMBL/GenBank/DDBJ whole genome shotgun (WGS) entry which is preliminary data.</text>
</comment>
<organism evidence="1 2">
    <name type="scientific">Datura stramonium</name>
    <name type="common">Jimsonweed</name>
    <name type="synonym">Common thornapple</name>
    <dbReference type="NCBI Taxonomy" id="4076"/>
    <lineage>
        <taxon>Eukaryota</taxon>
        <taxon>Viridiplantae</taxon>
        <taxon>Streptophyta</taxon>
        <taxon>Embryophyta</taxon>
        <taxon>Tracheophyta</taxon>
        <taxon>Spermatophyta</taxon>
        <taxon>Magnoliopsida</taxon>
        <taxon>eudicotyledons</taxon>
        <taxon>Gunneridae</taxon>
        <taxon>Pentapetalae</taxon>
        <taxon>asterids</taxon>
        <taxon>lamiids</taxon>
        <taxon>Solanales</taxon>
        <taxon>Solanaceae</taxon>
        <taxon>Solanoideae</taxon>
        <taxon>Datureae</taxon>
        <taxon>Datura</taxon>
    </lineage>
</organism>
<dbReference type="Proteomes" id="UP000823775">
    <property type="component" value="Unassembled WGS sequence"/>
</dbReference>
<evidence type="ECO:0000313" key="1">
    <source>
        <dbReference type="EMBL" id="MCD7466483.1"/>
    </source>
</evidence>
<dbReference type="EMBL" id="JACEIK010001147">
    <property type="protein sequence ID" value="MCD7466483.1"/>
    <property type="molecule type" value="Genomic_DNA"/>
</dbReference>
<accession>A0ABS8T5S9</accession>